<name>A0A151GK87_DRECN</name>
<reference evidence="10 11" key="1">
    <citation type="journal article" date="2016" name="Sci. Rep.">
        <title>Insights into Adaptations to a Near-Obligate Nematode Endoparasitic Lifestyle from the Finished Genome of Drechmeria coniospora.</title>
        <authorList>
            <person name="Zhang L."/>
            <person name="Zhou Z."/>
            <person name="Guo Q."/>
            <person name="Fokkens L."/>
            <person name="Miskei M."/>
            <person name="Pocsi I."/>
            <person name="Zhang W."/>
            <person name="Chen M."/>
            <person name="Wang L."/>
            <person name="Sun Y."/>
            <person name="Donzelli B.G."/>
            <person name="Gibson D.M."/>
            <person name="Nelson D.R."/>
            <person name="Luo J.G."/>
            <person name="Rep M."/>
            <person name="Liu H."/>
            <person name="Yang S."/>
            <person name="Wang J."/>
            <person name="Krasnoff S.B."/>
            <person name="Xu Y."/>
            <person name="Molnar I."/>
            <person name="Lin M."/>
        </authorList>
    </citation>
    <scope>NUCLEOTIDE SEQUENCE [LARGE SCALE GENOMIC DNA]</scope>
    <source>
        <strain evidence="10 11">ARSEF 6962</strain>
    </source>
</reference>
<keyword evidence="5 9" id="KW-0812">Transmembrane</keyword>
<feature type="transmembrane region" description="Helical" evidence="9">
    <location>
        <begin position="118"/>
        <end position="139"/>
    </location>
</feature>
<evidence type="ECO:0000313" key="10">
    <source>
        <dbReference type="EMBL" id="KYK57506.1"/>
    </source>
</evidence>
<evidence type="ECO:0000256" key="1">
    <source>
        <dbReference type="ARBA" id="ARBA00004651"/>
    </source>
</evidence>
<dbReference type="GeneID" id="63717159"/>
<dbReference type="GO" id="GO:0015297">
    <property type="term" value="F:antiporter activity"/>
    <property type="evidence" value="ECO:0007669"/>
    <property type="project" value="InterPro"/>
</dbReference>
<keyword evidence="7 9" id="KW-0472">Membrane</keyword>
<keyword evidence="4" id="KW-1003">Cell membrane</keyword>
<evidence type="ECO:0000256" key="7">
    <source>
        <dbReference type="ARBA" id="ARBA00023136"/>
    </source>
</evidence>
<dbReference type="PANTHER" id="PTHR43057">
    <property type="entry name" value="ARSENITE EFFLUX TRANSPORTER"/>
    <property type="match status" value="1"/>
</dbReference>
<evidence type="ECO:0000256" key="5">
    <source>
        <dbReference type="ARBA" id="ARBA00022692"/>
    </source>
</evidence>
<dbReference type="PANTHER" id="PTHR43057:SF1">
    <property type="entry name" value="ARSENICAL-RESISTANCE PROTEIN 3"/>
    <property type="match status" value="1"/>
</dbReference>
<evidence type="ECO:0000256" key="6">
    <source>
        <dbReference type="ARBA" id="ARBA00022989"/>
    </source>
</evidence>
<protein>
    <recommendedName>
        <fullName evidence="12">Arsenical-resistance protein</fullName>
    </recommendedName>
</protein>
<evidence type="ECO:0000313" key="11">
    <source>
        <dbReference type="Proteomes" id="UP000076580"/>
    </source>
</evidence>
<keyword evidence="3" id="KW-0813">Transport</keyword>
<evidence type="ECO:0008006" key="12">
    <source>
        <dbReference type="Google" id="ProtNLM"/>
    </source>
</evidence>
<dbReference type="EMBL" id="LAYC01000002">
    <property type="protein sequence ID" value="KYK57506.1"/>
    <property type="molecule type" value="Genomic_DNA"/>
</dbReference>
<comment type="subcellular location">
    <subcellularLocation>
        <location evidence="1">Cell membrane</location>
        <topology evidence="1">Multi-pass membrane protein</topology>
    </subcellularLocation>
</comment>
<dbReference type="GO" id="GO:0005886">
    <property type="term" value="C:plasma membrane"/>
    <property type="evidence" value="ECO:0007669"/>
    <property type="project" value="UniProtKB-SubCell"/>
</dbReference>
<keyword evidence="11" id="KW-1185">Reference proteome</keyword>
<dbReference type="RefSeq" id="XP_040656858.1">
    <property type="nucleotide sequence ID" value="XM_040801825.1"/>
</dbReference>
<dbReference type="STRING" id="98403.A0A151GK87"/>
<evidence type="ECO:0000256" key="4">
    <source>
        <dbReference type="ARBA" id="ARBA00022475"/>
    </source>
</evidence>
<dbReference type="Gene3D" id="1.20.1530.20">
    <property type="match status" value="1"/>
</dbReference>
<sequence>MSAEPKSRDFTGSPLAQQPDVASATTQDLEGKVDRDGNGKKDTVSAFKALGWLDRFLALWIFLAMAIGIILGKFVPSAGPALQKGKFVGVSVPIVMMYPILCKVRYESLHELLARRSMWKQILFSVVVNWVVAPFLMVIRPAPLSSQPSTH</sequence>
<dbReference type="AlphaFoldDB" id="A0A151GK87"/>
<evidence type="ECO:0000256" key="9">
    <source>
        <dbReference type="SAM" id="Phobius"/>
    </source>
</evidence>
<keyword evidence="6 9" id="KW-1133">Transmembrane helix</keyword>
<feature type="transmembrane region" description="Helical" evidence="9">
    <location>
        <begin position="87"/>
        <end position="106"/>
    </location>
</feature>
<feature type="compositionally biased region" description="Basic and acidic residues" evidence="8">
    <location>
        <begin position="29"/>
        <end position="38"/>
    </location>
</feature>
<evidence type="ECO:0000256" key="3">
    <source>
        <dbReference type="ARBA" id="ARBA00022448"/>
    </source>
</evidence>
<comment type="similarity">
    <text evidence="2">Belongs to the arsenical resistance-3 (ACR3) (TC 2.A.59) family.</text>
</comment>
<proteinExistence type="inferred from homology"/>
<dbReference type="InterPro" id="IPR038770">
    <property type="entry name" value="Na+/solute_symporter_sf"/>
</dbReference>
<dbReference type="Pfam" id="PF01758">
    <property type="entry name" value="SBF"/>
    <property type="match status" value="1"/>
</dbReference>
<comment type="caution">
    <text evidence="10">The sequence shown here is derived from an EMBL/GenBank/DDBJ whole genome shotgun (WGS) entry which is preliminary data.</text>
</comment>
<dbReference type="InterPro" id="IPR004706">
    <property type="entry name" value="Arsenical-R_Acr3"/>
</dbReference>
<organism evidence="10 11">
    <name type="scientific">Drechmeria coniospora</name>
    <name type="common">Nematophagous fungus</name>
    <name type="synonym">Meria coniospora</name>
    <dbReference type="NCBI Taxonomy" id="98403"/>
    <lineage>
        <taxon>Eukaryota</taxon>
        <taxon>Fungi</taxon>
        <taxon>Dikarya</taxon>
        <taxon>Ascomycota</taxon>
        <taxon>Pezizomycotina</taxon>
        <taxon>Sordariomycetes</taxon>
        <taxon>Hypocreomycetidae</taxon>
        <taxon>Hypocreales</taxon>
        <taxon>Ophiocordycipitaceae</taxon>
        <taxon>Drechmeria</taxon>
    </lineage>
</organism>
<dbReference type="InParanoid" id="A0A151GK87"/>
<gene>
    <name evidence="10" type="ORF">DCS_04516</name>
</gene>
<evidence type="ECO:0000256" key="2">
    <source>
        <dbReference type="ARBA" id="ARBA00010110"/>
    </source>
</evidence>
<dbReference type="GO" id="GO:0015105">
    <property type="term" value="F:arsenite transmembrane transporter activity"/>
    <property type="evidence" value="ECO:0007669"/>
    <property type="project" value="TreeGrafter"/>
</dbReference>
<accession>A0A151GK87</accession>
<dbReference type="GO" id="GO:0015104">
    <property type="term" value="F:antimonite transmembrane transporter activity"/>
    <property type="evidence" value="ECO:0007669"/>
    <property type="project" value="TreeGrafter"/>
</dbReference>
<dbReference type="InterPro" id="IPR002657">
    <property type="entry name" value="BilAc:Na_symport/Acr3"/>
</dbReference>
<evidence type="ECO:0000256" key="8">
    <source>
        <dbReference type="SAM" id="MobiDB-lite"/>
    </source>
</evidence>
<dbReference type="Proteomes" id="UP000076580">
    <property type="component" value="Chromosome 02"/>
</dbReference>
<feature type="transmembrane region" description="Helical" evidence="9">
    <location>
        <begin position="56"/>
        <end position="75"/>
    </location>
</feature>
<feature type="region of interest" description="Disordered" evidence="8">
    <location>
        <begin position="1"/>
        <end position="38"/>
    </location>
</feature>